<proteinExistence type="predicted"/>
<name>A0ABU7FXF4_9ACTN</name>
<protein>
    <submittedName>
        <fullName evidence="1">Uncharacterized protein</fullName>
    </submittedName>
</protein>
<accession>A0ABU7FXF4</accession>
<dbReference type="Proteomes" id="UP001333996">
    <property type="component" value="Unassembled WGS sequence"/>
</dbReference>
<evidence type="ECO:0000313" key="1">
    <source>
        <dbReference type="EMBL" id="MED7828628.1"/>
    </source>
</evidence>
<evidence type="ECO:0000313" key="2">
    <source>
        <dbReference type="Proteomes" id="UP001333996"/>
    </source>
</evidence>
<comment type="caution">
    <text evidence="1">The sequence shown here is derived from an EMBL/GenBank/DDBJ whole genome shotgun (WGS) entry which is preliminary data.</text>
</comment>
<gene>
    <name evidence="1" type="ORF">VXC91_44060</name>
</gene>
<sequence length="54" mass="5649">MPAASSGGRRNPIRSDRPARLALVAALADHWGCALYPSGGRTVRDEILDTATSA</sequence>
<dbReference type="EMBL" id="JAYWVC010000441">
    <property type="protein sequence ID" value="MED7828628.1"/>
    <property type="molecule type" value="Genomic_DNA"/>
</dbReference>
<dbReference type="RefSeq" id="WP_329512961.1">
    <property type="nucleotide sequence ID" value="NZ_BAAAYZ010000063.1"/>
</dbReference>
<reference evidence="1" key="1">
    <citation type="submission" date="2024-01" db="EMBL/GenBank/DDBJ databases">
        <title>First draft genome sequence data of TA4-1, the type strain of Gram-positive actinobacterium Streptomyces chiangmaiensis.</title>
        <authorList>
            <person name="Yasawong M."/>
            <person name="Nantapong N."/>
        </authorList>
    </citation>
    <scope>NUCLEOTIDE SEQUENCE</scope>
    <source>
        <strain evidence="1">TA4-1</strain>
    </source>
</reference>
<organism evidence="1 2">
    <name type="scientific">Streptomyces chiangmaiensis</name>
    <dbReference type="NCBI Taxonomy" id="766497"/>
    <lineage>
        <taxon>Bacteria</taxon>
        <taxon>Bacillati</taxon>
        <taxon>Actinomycetota</taxon>
        <taxon>Actinomycetes</taxon>
        <taxon>Kitasatosporales</taxon>
        <taxon>Streptomycetaceae</taxon>
        <taxon>Streptomyces</taxon>
    </lineage>
</organism>
<keyword evidence="2" id="KW-1185">Reference proteome</keyword>